<protein>
    <recommendedName>
        <fullName evidence="2">cysteine--tRNA ligase</fullName>
        <ecNumber evidence="2">6.1.1.16</ecNumber>
    </recommendedName>
    <alternativeName>
        <fullName evidence="10">Cysteinyl-tRNA synthetase</fullName>
    </alternativeName>
</protein>
<dbReference type="GO" id="GO:0005524">
    <property type="term" value="F:ATP binding"/>
    <property type="evidence" value="ECO:0007669"/>
    <property type="project" value="UniProtKB-KW"/>
</dbReference>
<dbReference type="GO" id="GO:0004817">
    <property type="term" value="F:cysteine-tRNA ligase activity"/>
    <property type="evidence" value="ECO:0007669"/>
    <property type="project" value="UniProtKB-EC"/>
</dbReference>
<dbReference type="InterPro" id="IPR032678">
    <property type="entry name" value="tRNA-synt_1_cat_dom"/>
</dbReference>
<accession>A0A1G4K6A9</accession>
<keyword evidence="3" id="KW-0436">Ligase</keyword>
<feature type="region of interest" description="Disordered" evidence="12">
    <location>
        <begin position="693"/>
        <end position="747"/>
    </location>
</feature>
<dbReference type="Proteomes" id="UP000191144">
    <property type="component" value="Chromosome G"/>
</dbReference>
<evidence type="ECO:0000256" key="3">
    <source>
        <dbReference type="ARBA" id="ARBA00022598"/>
    </source>
</evidence>
<evidence type="ECO:0000259" key="13">
    <source>
        <dbReference type="Pfam" id="PF01406"/>
    </source>
</evidence>
<dbReference type="InterPro" id="IPR015803">
    <property type="entry name" value="Cys-tRNA-ligase"/>
</dbReference>
<feature type="domain" description="tRNA synthetases class I catalytic" evidence="13">
    <location>
        <begin position="66"/>
        <end position="479"/>
    </location>
</feature>
<name>A0A1G4K6A9_9SACH</name>
<dbReference type="CDD" id="cd00672">
    <property type="entry name" value="CysRS_core"/>
    <property type="match status" value="1"/>
</dbReference>
<evidence type="ECO:0000256" key="4">
    <source>
        <dbReference type="ARBA" id="ARBA00022723"/>
    </source>
</evidence>
<keyword evidence="4" id="KW-0479">Metal-binding</keyword>
<evidence type="ECO:0000256" key="10">
    <source>
        <dbReference type="ARBA" id="ARBA00031499"/>
    </source>
</evidence>
<keyword evidence="8" id="KW-0648">Protein biosynthesis</keyword>
<evidence type="ECO:0000313" key="15">
    <source>
        <dbReference type="Proteomes" id="UP000191144"/>
    </source>
</evidence>
<reference evidence="15" key="1">
    <citation type="submission" date="2016-03" db="EMBL/GenBank/DDBJ databases">
        <authorList>
            <person name="Devillers Hugo."/>
        </authorList>
    </citation>
    <scope>NUCLEOTIDE SEQUENCE [LARGE SCALE GENOMIC DNA]</scope>
</reference>
<dbReference type="OrthoDB" id="438179at2759"/>
<dbReference type="InterPro" id="IPR009080">
    <property type="entry name" value="tRNAsynth_Ia_anticodon-bd"/>
</dbReference>
<keyword evidence="7" id="KW-0067">ATP-binding</keyword>
<dbReference type="GO" id="GO:0005737">
    <property type="term" value="C:cytoplasm"/>
    <property type="evidence" value="ECO:0007669"/>
    <property type="project" value="TreeGrafter"/>
</dbReference>
<dbReference type="HAMAP" id="MF_00041">
    <property type="entry name" value="Cys_tRNA_synth"/>
    <property type="match status" value="1"/>
</dbReference>
<dbReference type="Pfam" id="PF01406">
    <property type="entry name" value="tRNA-synt_1e"/>
    <property type="match status" value="1"/>
</dbReference>
<keyword evidence="6" id="KW-0862">Zinc</keyword>
<evidence type="ECO:0000256" key="2">
    <source>
        <dbReference type="ARBA" id="ARBA00012832"/>
    </source>
</evidence>
<dbReference type="InterPro" id="IPR024909">
    <property type="entry name" value="Cys-tRNA/MSH_ligase"/>
</dbReference>
<comment type="cofactor">
    <cofactor evidence="1">
        <name>Zn(2+)</name>
        <dbReference type="ChEBI" id="CHEBI:29105"/>
    </cofactor>
</comment>
<sequence length="773" mass="88266">MLKSLGFIQQLRNLGKRKVSKMSSSIGAKISQPVWQKPSKESQESVLKLYNSLTRKKEEFVPRSGGKNVSWYSCGPTVYDSTHMGHARNYVSIDVNRRLLQDYFGYNIQFVQNVTDIDDKIIVRARQLYLFENFVAKTPAPNAEVRQKCQEAALKYISTNLNSAISSFQQFESWYASLDIAKEKEANPKFGMHSASVQTAIEALGEENAETFYEKVKDVLIPVLDEESGSTVNDPEIFRKLPAYWEKQFNKDMESLNVLPPSVTTRVSEYVPEIVDFVKKIIDNGYAYAANDGSVYFDTVMFDKSEKHEYAKCQPWNKGQLSLINDAEGSLSNFSASNGKRSPNDFALWKASKPGEPEWESPWGKGRPGWHIECSVMASDILGSNIDIHTGGVDLAFPHHDNELAQSEACFDNYQWVNYFLHTGHLHIEGQKMSKSLKNFITVREALDKFSSRLLRLTFCSAQWNSPLDFKESLLVEVKSLEQSLNNLFKNVRALHADIDHSEESGKYVSKKLSQKEKDLMKDFDRYQDQVHEAFCDNLSTPVALKNIGELVSKTNQYIAAAGSDLKIEPLVDIVRYVTKIMAILGFPARQDGLGWLDEANEAATGSSNKEELLMPYLKCLSNFRDGVRRLAIENVTSGEYLKLTDRVRDQDLLNLNVSIDDRSDQGSLVKFLNDEEKDELLRILVEKEQRQKEKEAKKVEQAKLRESKENERRKKAEMAPENMFRDPELYSEWDQDGMPVKNKDGSDVTKSMLKKLKKVYDQQKKLHSEYFP</sequence>
<evidence type="ECO:0000256" key="5">
    <source>
        <dbReference type="ARBA" id="ARBA00022741"/>
    </source>
</evidence>
<feature type="coiled-coil region" evidence="11">
    <location>
        <begin position="471"/>
        <end position="498"/>
    </location>
</feature>
<dbReference type="Gene3D" id="3.40.50.620">
    <property type="entry name" value="HUPs"/>
    <property type="match status" value="1"/>
</dbReference>
<keyword evidence="11" id="KW-0175">Coiled coil</keyword>
<evidence type="ECO:0000256" key="8">
    <source>
        <dbReference type="ARBA" id="ARBA00022917"/>
    </source>
</evidence>
<feature type="compositionally biased region" description="Basic and acidic residues" evidence="12">
    <location>
        <begin position="693"/>
        <end position="729"/>
    </location>
</feature>
<dbReference type="InterPro" id="IPR014729">
    <property type="entry name" value="Rossmann-like_a/b/a_fold"/>
</dbReference>
<proteinExistence type="inferred from homology"/>
<evidence type="ECO:0000256" key="7">
    <source>
        <dbReference type="ARBA" id="ARBA00022840"/>
    </source>
</evidence>
<evidence type="ECO:0000256" key="9">
    <source>
        <dbReference type="ARBA" id="ARBA00023146"/>
    </source>
</evidence>
<dbReference type="GO" id="GO:0006423">
    <property type="term" value="P:cysteinyl-tRNA aminoacylation"/>
    <property type="evidence" value="ECO:0007669"/>
    <property type="project" value="InterPro"/>
</dbReference>
<keyword evidence="5" id="KW-0547">Nucleotide-binding</keyword>
<dbReference type="PRINTS" id="PR00983">
    <property type="entry name" value="TRNASYNTHCYS"/>
</dbReference>
<dbReference type="Gene3D" id="1.20.120.1910">
    <property type="entry name" value="Cysteine-tRNA ligase, C-terminal anti-codon recognition domain"/>
    <property type="match status" value="1"/>
</dbReference>
<dbReference type="EC" id="6.1.1.16" evidence="2"/>
<dbReference type="NCBIfam" id="TIGR00435">
    <property type="entry name" value="cysS"/>
    <property type="match status" value="1"/>
</dbReference>
<keyword evidence="9" id="KW-0030">Aminoacyl-tRNA synthetase</keyword>
<gene>
    <name evidence="14" type="ORF">LAME_0G02916G</name>
</gene>
<dbReference type="SUPFAM" id="SSF47323">
    <property type="entry name" value="Anticodon-binding domain of a subclass of class I aminoacyl-tRNA synthetases"/>
    <property type="match status" value="1"/>
</dbReference>
<dbReference type="PANTHER" id="PTHR10890">
    <property type="entry name" value="CYSTEINYL-TRNA SYNTHETASE"/>
    <property type="match status" value="1"/>
</dbReference>
<evidence type="ECO:0000256" key="6">
    <source>
        <dbReference type="ARBA" id="ARBA00022833"/>
    </source>
</evidence>
<dbReference type="SUPFAM" id="SSF52374">
    <property type="entry name" value="Nucleotidylyl transferase"/>
    <property type="match status" value="1"/>
</dbReference>
<organism evidence="14 15">
    <name type="scientific">Lachancea meyersii CBS 8951</name>
    <dbReference type="NCBI Taxonomy" id="1266667"/>
    <lineage>
        <taxon>Eukaryota</taxon>
        <taxon>Fungi</taxon>
        <taxon>Dikarya</taxon>
        <taxon>Ascomycota</taxon>
        <taxon>Saccharomycotina</taxon>
        <taxon>Saccharomycetes</taxon>
        <taxon>Saccharomycetales</taxon>
        <taxon>Saccharomycetaceae</taxon>
        <taxon>Lachancea</taxon>
    </lineage>
</organism>
<dbReference type="AlphaFoldDB" id="A0A1G4K6A9"/>
<dbReference type="GO" id="GO:0046872">
    <property type="term" value="F:metal ion binding"/>
    <property type="evidence" value="ECO:0007669"/>
    <property type="project" value="UniProtKB-KW"/>
</dbReference>
<dbReference type="PANTHER" id="PTHR10890:SF3">
    <property type="entry name" value="CYSTEINE--TRNA LIGASE, CYTOPLASMIC"/>
    <property type="match status" value="1"/>
</dbReference>
<evidence type="ECO:0000256" key="1">
    <source>
        <dbReference type="ARBA" id="ARBA00001947"/>
    </source>
</evidence>
<evidence type="ECO:0000313" key="14">
    <source>
        <dbReference type="EMBL" id="SCU99373.1"/>
    </source>
</evidence>
<evidence type="ECO:0000256" key="12">
    <source>
        <dbReference type="SAM" id="MobiDB-lite"/>
    </source>
</evidence>
<dbReference type="EMBL" id="LT598484">
    <property type="protein sequence ID" value="SCU99373.1"/>
    <property type="molecule type" value="Genomic_DNA"/>
</dbReference>
<keyword evidence="15" id="KW-1185">Reference proteome</keyword>
<evidence type="ECO:0000256" key="11">
    <source>
        <dbReference type="SAM" id="Coils"/>
    </source>
</evidence>